<gene>
    <name evidence="1" type="ORF">B0H16DRAFT_1269504</name>
</gene>
<dbReference type="AlphaFoldDB" id="A0AAD7NJ65"/>
<reference evidence="1" key="1">
    <citation type="submission" date="2023-03" db="EMBL/GenBank/DDBJ databases">
        <title>Massive genome expansion in bonnet fungi (Mycena s.s.) driven by repeated elements and novel gene families across ecological guilds.</title>
        <authorList>
            <consortium name="Lawrence Berkeley National Laboratory"/>
            <person name="Harder C.B."/>
            <person name="Miyauchi S."/>
            <person name="Viragh M."/>
            <person name="Kuo A."/>
            <person name="Thoen E."/>
            <person name="Andreopoulos B."/>
            <person name="Lu D."/>
            <person name="Skrede I."/>
            <person name="Drula E."/>
            <person name="Henrissat B."/>
            <person name="Morin E."/>
            <person name="Kohler A."/>
            <person name="Barry K."/>
            <person name="LaButti K."/>
            <person name="Morin E."/>
            <person name="Salamov A."/>
            <person name="Lipzen A."/>
            <person name="Mereny Z."/>
            <person name="Hegedus B."/>
            <person name="Baldrian P."/>
            <person name="Stursova M."/>
            <person name="Weitz H."/>
            <person name="Taylor A."/>
            <person name="Grigoriev I.V."/>
            <person name="Nagy L.G."/>
            <person name="Martin F."/>
            <person name="Kauserud H."/>
        </authorList>
    </citation>
    <scope>NUCLEOTIDE SEQUENCE</scope>
    <source>
        <strain evidence="1">CBHHK182m</strain>
    </source>
</reference>
<accession>A0AAD7NJ65</accession>
<dbReference type="Proteomes" id="UP001215598">
    <property type="component" value="Unassembled WGS sequence"/>
</dbReference>
<keyword evidence="2" id="KW-1185">Reference proteome</keyword>
<protein>
    <recommendedName>
        <fullName evidence="3">F-box domain-containing protein</fullName>
    </recommendedName>
</protein>
<evidence type="ECO:0008006" key="3">
    <source>
        <dbReference type="Google" id="ProtNLM"/>
    </source>
</evidence>
<evidence type="ECO:0000313" key="1">
    <source>
        <dbReference type="EMBL" id="KAJ7762638.1"/>
    </source>
</evidence>
<feature type="non-terminal residue" evidence="1">
    <location>
        <position position="89"/>
    </location>
</feature>
<evidence type="ECO:0000313" key="2">
    <source>
        <dbReference type="Proteomes" id="UP001215598"/>
    </source>
</evidence>
<proteinExistence type="predicted"/>
<comment type="caution">
    <text evidence="1">The sequence shown here is derived from an EMBL/GenBank/DDBJ whole genome shotgun (WGS) entry which is preliminary data.</text>
</comment>
<feature type="non-terminal residue" evidence="1">
    <location>
        <position position="1"/>
    </location>
</feature>
<name>A0AAD7NJ65_9AGAR</name>
<organism evidence="1 2">
    <name type="scientific">Mycena metata</name>
    <dbReference type="NCBI Taxonomy" id="1033252"/>
    <lineage>
        <taxon>Eukaryota</taxon>
        <taxon>Fungi</taxon>
        <taxon>Dikarya</taxon>
        <taxon>Basidiomycota</taxon>
        <taxon>Agaricomycotina</taxon>
        <taxon>Agaricomycetes</taxon>
        <taxon>Agaricomycetidae</taxon>
        <taxon>Agaricales</taxon>
        <taxon>Marasmiineae</taxon>
        <taxon>Mycenaceae</taxon>
        <taxon>Mycena</taxon>
    </lineage>
</organism>
<sequence length="89" mass="9783">RASNLDTKIAILRAQLDDLLAQRATVQEGLDAITYPVLTLPVEITSQIFNWTLAPGGAASTLTAEEKSLILGHICRLWRQIALSTPELW</sequence>
<dbReference type="EMBL" id="JARKIB010000032">
    <property type="protein sequence ID" value="KAJ7762638.1"/>
    <property type="molecule type" value="Genomic_DNA"/>
</dbReference>